<dbReference type="GO" id="GO:0050832">
    <property type="term" value="P:defense response to fungus"/>
    <property type="evidence" value="ECO:0000318"/>
    <property type="project" value="GO_Central"/>
</dbReference>
<dbReference type="SUPFAM" id="SSF51445">
    <property type="entry name" value="(Trans)glycosidases"/>
    <property type="match status" value="1"/>
</dbReference>
<evidence type="ECO:0000256" key="8">
    <source>
        <dbReference type="ARBA" id="ARBA00023024"/>
    </source>
</evidence>
<dbReference type="OMA" id="IVNIAYL"/>
<dbReference type="InterPro" id="IPR001223">
    <property type="entry name" value="Glyco_hydro18_cat"/>
</dbReference>
<dbReference type="AlphaFoldDB" id="A0A0A0LLK9"/>
<keyword evidence="12" id="KW-0624">Polysaccharide degradation</keyword>
<evidence type="ECO:0000256" key="3">
    <source>
        <dbReference type="ARBA" id="ARBA00009121"/>
    </source>
</evidence>
<name>A0A0A0LLK9_CUCSA</name>
<proteinExistence type="inferred from homology"/>
<comment type="catalytic activity">
    <reaction evidence="1">
        <text>Random endo-hydrolysis of N-acetyl-beta-D-glucosaminide (1-&gt;4)-beta-linkages in chitin and chitodextrins.</text>
        <dbReference type="EC" id="3.2.1.14"/>
    </reaction>
</comment>
<sequence>MALLHLLCFFLFILSTITSCHGLQIGVYWGQGQNETTLIDTCATGNYQIVNIAYLSSFHTTENGSLNLYGHCDSTTGGCTILSTEIKSCQALGIKVFLSIGGGAGSYTLNSTNDDDATNDALYLWNNFLGGESSSRPLGDAVLDGIDFVAGWDPSSKHRDKLARALMKYKEQSKGKIYLSAAPECPFPDANLQPAINTGVFDYVWVLFFNNPSCDYSDGSLDNLLASWSKWTKINAGEVFVFLPAAPEVAHSGYIPPDVVRNRVLPELKRNSKFGGVILWSREYDRGYSSSISQIVCGSAWSDTTSDMALLPMGNKYGDTQGFRTCRGTCMLWIDSN</sequence>
<feature type="domain" description="GH18" evidence="14">
    <location>
        <begin position="23"/>
        <end position="299"/>
    </location>
</feature>
<keyword evidence="9" id="KW-1015">Disulfide bond</keyword>
<comment type="subcellular location">
    <subcellularLocation>
        <location evidence="2">Secreted</location>
    </subcellularLocation>
</comment>
<dbReference type="InterPro" id="IPR050542">
    <property type="entry name" value="Glycosyl_Hydrlase18_Chitinase"/>
</dbReference>
<dbReference type="Gramene" id="KGN61632">
    <property type="protein sequence ID" value="KGN61632"/>
    <property type="gene ID" value="Csa_2G193360"/>
</dbReference>
<dbReference type="Pfam" id="PF00704">
    <property type="entry name" value="Glyco_hydro_18"/>
    <property type="match status" value="1"/>
</dbReference>
<dbReference type="KEGG" id="csv:101216834"/>
<organism evidence="15 16">
    <name type="scientific">Cucumis sativus</name>
    <name type="common">Cucumber</name>
    <dbReference type="NCBI Taxonomy" id="3659"/>
    <lineage>
        <taxon>Eukaryota</taxon>
        <taxon>Viridiplantae</taxon>
        <taxon>Streptophyta</taxon>
        <taxon>Embryophyta</taxon>
        <taxon>Tracheophyta</taxon>
        <taxon>Spermatophyta</taxon>
        <taxon>Magnoliopsida</taxon>
        <taxon>eudicotyledons</taxon>
        <taxon>Gunneridae</taxon>
        <taxon>Pentapetalae</taxon>
        <taxon>rosids</taxon>
        <taxon>fabids</taxon>
        <taxon>Cucurbitales</taxon>
        <taxon>Cucurbitaceae</taxon>
        <taxon>Benincaseae</taxon>
        <taxon>Cucumis</taxon>
    </lineage>
</organism>
<dbReference type="Gene3D" id="3.20.20.80">
    <property type="entry name" value="Glycosidases"/>
    <property type="match status" value="1"/>
</dbReference>
<evidence type="ECO:0000256" key="7">
    <source>
        <dbReference type="ARBA" id="ARBA00022801"/>
    </source>
</evidence>
<reference evidence="15 16" key="2">
    <citation type="journal article" date="2009" name="PLoS ONE">
        <title>An integrated genetic and cytogenetic map of the cucumber genome.</title>
        <authorList>
            <person name="Ren Y."/>
            <person name="Zhang Z."/>
            <person name="Liu J."/>
            <person name="Staub J.E."/>
            <person name="Han Y."/>
            <person name="Cheng Z."/>
            <person name="Li X."/>
            <person name="Lu J."/>
            <person name="Miao H."/>
            <person name="Kang H."/>
            <person name="Xie B."/>
            <person name="Gu X."/>
            <person name="Wang X."/>
            <person name="Du Y."/>
            <person name="Jin W."/>
            <person name="Huang S."/>
        </authorList>
    </citation>
    <scope>NUCLEOTIDE SEQUENCE [LARGE SCALE GENOMIC DNA]</scope>
    <source>
        <strain evidence="16">cv. 9930</strain>
    </source>
</reference>
<evidence type="ECO:0000313" key="16">
    <source>
        <dbReference type="Proteomes" id="UP000029981"/>
    </source>
</evidence>
<dbReference type="GO" id="GO:0006032">
    <property type="term" value="P:chitin catabolic process"/>
    <property type="evidence" value="ECO:0007669"/>
    <property type="project" value="UniProtKB-KW"/>
</dbReference>
<keyword evidence="6 13" id="KW-0732">Signal</keyword>
<protein>
    <recommendedName>
        <fullName evidence="4">chitinase</fullName>
        <ecNumber evidence="4">3.2.1.14</ecNumber>
    </recommendedName>
</protein>
<reference evidence="15 16" key="4">
    <citation type="journal article" date="2011" name="BMC Genomics">
        <title>RNA-Seq improves annotation of protein-coding genes in the cucumber genome.</title>
        <authorList>
            <person name="Li Z."/>
            <person name="Zhang Z."/>
            <person name="Yan P."/>
            <person name="Huang S."/>
            <person name="Fei Z."/>
            <person name="Lin K."/>
        </authorList>
    </citation>
    <scope>NUCLEOTIDE SEQUENCE [LARGE SCALE GENOMIC DNA]</scope>
    <source>
        <strain evidence="16">cv. 9930</strain>
    </source>
</reference>
<dbReference type="InterPro" id="IPR017853">
    <property type="entry name" value="GH"/>
</dbReference>
<feature type="signal peptide" evidence="13">
    <location>
        <begin position="1"/>
        <end position="22"/>
    </location>
</feature>
<evidence type="ECO:0000256" key="5">
    <source>
        <dbReference type="ARBA" id="ARBA00022525"/>
    </source>
</evidence>
<evidence type="ECO:0000256" key="1">
    <source>
        <dbReference type="ARBA" id="ARBA00000822"/>
    </source>
</evidence>
<evidence type="ECO:0000256" key="11">
    <source>
        <dbReference type="ARBA" id="ARBA00023295"/>
    </source>
</evidence>
<comment type="similarity">
    <text evidence="3">Belongs to the glycosyl hydrolase 18 family. Chitinase class II subfamily.</text>
</comment>
<keyword evidence="11" id="KW-0326">Glycosidase</keyword>
<evidence type="ECO:0000256" key="9">
    <source>
        <dbReference type="ARBA" id="ARBA00023157"/>
    </source>
</evidence>
<dbReference type="STRING" id="3659.A0A0A0LLK9"/>
<dbReference type="CDD" id="cd02877">
    <property type="entry name" value="GH18_hevamine_XipI_class_III"/>
    <property type="match status" value="1"/>
</dbReference>
<evidence type="ECO:0000259" key="14">
    <source>
        <dbReference type="PROSITE" id="PS51910"/>
    </source>
</evidence>
<keyword evidence="16" id="KW-1185">Reference proteome</keyword>
<evidence type="ECO:0000256" key="2">
    <source>
        <dbReference type="ARBA" id="ARBA00004613"/>
    </source>
</evidence>
<dbReference type="InterPro" id="IPR045321">
    <property type="entry name" value="Cts1-like"/>
</dbReference>
<evidence type="ECO:0000256" key="6">
    <source>
        <dbReference type="ARBA" id="ARBA00022729"/>
    </source>
</evidence>
<keyword evidence="10" id="KW-0119">Carbohydrate metabolism</keyword>
<evidence type="ECO:0000313" key="15">
    <source>
        <dbReference type="EMBL" id="KGN61632.1"/>
    </source>
</evidence>
<keyword evidence="7" id="KW-0378">Hydrolase</keyword>
<dbReference type="FunFam" id="3.20.20.80:FF:000015">
    <property type="entry name" value="Acidic endochitinase SE2"/>
    <property type="match status" value="1"/>
</dbReference>
<evidence type="ECO:0000256" key="12">
    <source>
        <dbReference type="ARBA" id="ARBA00023326"/>
    </source>
</evidence>
<dbReference type="GO" id="GO:0005576">
    <property type="term" value="C:extracellular region"/>
    <property type="evidence" value="ECO:0000318"/>
    <property type="project" value="GO_Central"/>
</dbReference>
<evidence type="ECO:0000256" key="13">
    <source>
        <dbReference type="SAM" id="SignalP"/>
    </source>
</evidence>
<reference evidence="15 16" key="1">
    <citation type="journal article" date="2009" name="Nat. Genet.">
        <title>The genome of the cucumber, Cucumis sativus L.</title>
        <authorList>
            <person name="Huang S."/>
            <person name="Li R."/>
            <person name="Zhang Z."/>
            <person name="Li L."/>
            <person name="Gu X."/>
            <person name="Fan W."/>
            <person name="Lucas W.J."/>
            <person name="Wang X."/>
            <person name="Xie B."/>
            <person name="Ni P."/>
            <person name="Ren Y."/>
            <person name="Zhu H."/>
            <person name="Li J."/>
            <person name="Lin K."/>
            <person name="Jin W."/>
            <person name="Fei Z."/>
            <person name="Li G."/>
            <person name="Staub J."/>
            <person name="Kilian A."/>
            <person name="van der Vossen E.A."/>
            <person name="Wu Y."/>
            <person name="Guo J."/>
            <person name="He J."/>
            <person name="Jia Z."/>
            <person name="Ren Y."/>
            <person name="Tian G."/>
            <person name="Lu Y."/>
            <person name="Ruan J."/>
            <person name="Qian W."/>
            <person name="Wang M."/>
            <person name="Huang Q."/>
            <person name="Li B."/>
            <person name="Xuan Z."/>
            <person name="Cao J."/>
            <person name="Asan"/>
            <person name="Wu Z."/>
            <person name="Zhang J."/>
            <person name="Cai Q."/>
            <person name="Bai Y."/>
            <person name="Zhao B."/>
            <person name="Han Y."/>
            <person name="Li Y."/>
            <person name="Li X."/>
            <person name="Wang S."/>
            <person name="Shi Q."/>
            <person name="Liu S."/>
            <person name="Cho W.K."/>
            <person name="Kim J.Y."/>
            <person name="Xu Y."/>
            <person name="Heller-Uszynska K."/>
            <person name="Miao H."/>
            <person name="Cheng Z."/>
            <person name="Zhang S."/>
            <person name="Wu J."/>
            <person name="Yang Y."/>
            <person name="Kang H."/>
            <person name="Li M."/>
            <person name="Liang H."/>
            <person name="Ren X."/>
            <person name="Shi Z."/>
            <person name="Wen M."/>
            <person name="Jian M."/>
            <person name="Yang H."/>
            <person name="Zhang G."/>
            <person name="Yang Z."/>
            <person name="Chen R."/>
            <person name="Liu S."/>
            <person name="Li J."/>
            <person name="Ma L."/>
            <person name="Liu H."/>
            <person name="Zhou Y."/>
            <person name="Zhao J."/>
            <person name="Fang X."/>
            <person name="Li G."/>
            <person name="Fang L."/>
            <person name="Li Y."/>
            <person name="Liu D."/>
            <person name="Zheng H."/>
            <person name="Zhang Y."/>
            <person name="Qin N."/>
            <person name="Li Z."/>
            <person name="Yang G."/>
            <person name="Yang S."/>
            <person name="Bolund L."/>
            <person name="Kristiansen K."/>
            <person name="Zheng H."/>
            <person name="Li S."/>
            <person name="Zhang X."/>
            <person name="Yang H."/>
            <person name="Wang J."/>
            <person name="Sun R."/>
            <person name="Zhang B."/>
            <person name="Jiang S."/>
            <person name="Wang J."/>
            <person name="Du Y."/>
            <person name="Li S."/>
        </authorList>
    </citation>
    <scope>NUCLEOTIDE SEQUENCE [LARGE SCALE GENOMIC DNA]</scope>
    <source>
        <strain evidence="16">cv. 9930</strain>
    </source>
</reference>
<keyword evidence="8" id="KW-0146">Chitin degradation</keyword>
<keyword evidence="5" id="KW-0964">Secreted</keyword>
<dbReference type="PANTHER" id="PTHR45708">
    <property type="entry name" value="ENDOCHITINASE"/>
    <property type="match status" value="1"/>
</dbReference>
<accession>A0A0A0LLK9</accession>
<dbReference type="PROSITE" id="PS51910">
    <property type="entry name" value="GH18_2"/>
    <property type="match status" value="1"/>
</dbReference>
<dbReference type="GO" id="GO:0000272">
    <property type="term" value="P:polysaccharide catabolic process"/>
    <property type="evidence" value="ECO:0007669"/>
    <property type="project" value="UniProtKB-KW"/>
</dbReference>
<evidence type="ECO:0000256" key="10">
    <source>
        <dbReference type="ARBA" id="ARBA00023277"/>
    </source>
</evidence>
<dbReference type="GO" id="GO:0008843">
    <property type="term" value="F:endochitinase activity"/>
    <property type="evidence" value="ECO:0007669"/>
    <property type="project" value="UniProtKB-EC"/>
</dbReference>
<dbReference type="OrthoDB" id="6020543at2759"/>
<dbReference type="EMBL" id="CM002923">
    <property type="protein sequence ID" value="KGN61632.1"/>
    <property type="molecule type" value="Genomic_DNA"/>
</dbReference>
<dbReference type="EC" id="3.2.1.14" evidence="4"/>
<gene>
    <name evidence="15" type="ORF">Csa_2G193360</name>
</gene>
<feature type="chain" id="PRO_5001972991" description="chitinase" evidence="13">
    <location>
        <begin position="23"/>
        <end position="337"/>
    </location>
</feature>
<evidence type="ECO:0000256" key="4">
    <source>
        <dbReference type="ARBA" id="ARBA00012729"/>
    </source>
</evidence>
<reference evidence="15 16" key="3">
    <citation type="journal article" date="2010" name="BMC Genomics">
        <title>Transcriptome sequencing and comparative analysis of cucumber flowers with different sex types.</title>
        <authorList>
            <person name="Guo S."/>
            <person name="Zheng Y."/>
            <person name="Joung J.G."/>
            <person name="Liu S."/>
            <person name="Zhang Z."/>
            <person name="Crasta O.R."/>
            <person name="Sobral B.W."/>
            <person name="Xu Y."/>
            <person name="Huang S."/>
            <person name="Fei Z."/>
        </authorList>
    </citation>
    <scope>NUCLEOTIDE SEQUENCE [LARGE SCALE GENOMIC DNA]</scope>
    <source>
        <strain evidence="16">cv. 9930</strain>
    </source>
</reference>
<dbReference type="PANTHER" id="PTHR45708:SF22">
    <property type="entry name" value="ACIDIC ENDOCHITINASE"/>
    <property type="match status" value="1"/>
</dbReference>
<dbReference type="Proteomes" id="UP000029981">
    <property type="component" value="Chromosome 2"/>
</dbReference>
<dbReference type="eggNOG" id="KOG4701">
    <property type="taxonomic scope" value="Eukaryota"/>
</dbReference>